<reference evidence="2 3" key="1">
    <citation type="journal article" date="2010" name="Stand. Genomic Sci.">
        <title>Complete genome sequence of Methanothermus fervidus type strain (V24S).</title>
        <authorList>
            <person name="Anderson I."/>
            <person name="Djao O.D."/>
            <person name="Misra M."/>
            <person name="Chertkov O."/>
            <person name="Nolan M."/>
            <person name="Lucas S."/>
            <person name="Lapidus A."/>
            <person name="Del Rio T.G."/>
            <person name="Tice H."/>
            <person name="Cheng J.F."/>
            <person name="Tapia R."/>
            <person name="Han C."/>
            <person name="Goodwin L."/>
            <person name="Pitluck S."/>
            <person name="Liolios K."/>
            <person name="Ivanova N."/>
            <person name="Mavromatis K."/>
            <person name="Mikhailova N."/>
            <person name="Pati A."/>
            <person name="Brambilla E."/>
            <person name="Chen A."/>
            <person name="Palaniappan K."/>
            <person name="Land M."/>
            <person name="Hauser L."/>
            <person name="Chang Y.J."/>
            <person name="Jeffries C.D."/>
            <person name="Sikorski J."/>
            <person name="Spring S."/>
            <person name="Rohde M."/>
            <person name="Eichinger K."/>
            <person name="Huber H."/>
            <person name="Wirth R."/>
            <person name="Goker M."/>
            <person name="Detter J.C."/>
            <person name="Woyke T."/>
            <person name="Bristow J."/>
            <person name="Eisen J.A."/>
            <person name="Markowitz V."/>
            <person name="Hugenholtz P."/>
            <person name="Klenk H.P."/>
            <person name="Kyrpides N.C."/>
        </authorList>
    </citation>
    <scope>NUCLEOTIDE SEQUENCE [LARGE SCALE GENOMIC DNA]</scope>
    <source>
        <strain evidence="3">ATCC 43054 / DSM 2088 / JCM 10308 / V24 S</strain>
    </source>
</reference>
<evidence type="ECO:0000313" key="2">
    <source>
        <dbReference type="EMBL" id="ADP77154.1"/>
    </source>
</evidence>
<sequence length="128" mass="14014">MERGQASAELILVLGIIAIIILIFAFNVANQFREDKVISVIRGGASKSISELLYNGTILEPVKITKIYVNGNETNKNVSIFLNNALSNDQKSIVVNETIKSLVGLGAEQISDDTVKVGNVYYRIVIYP</sequence>
<keyword evidence="1" id="KW-0472">Membrane</keyword>
<keyword evidence="1" id="KW-1133">Transmembrane helix</keyword>
<gene>
    <name evidence="2" type="ordered locus">Mfer_0351</name>
</gene>
<dbReference type="HOGENOM" id="CLU_159733_0_0_2"/>
<dbReference type="AlphaFoldDB" id="E3GXX2"/>
<evidence type="ECO:0000256" key="1">
    <source>
        <dbReference type="SAM" id="Phobius"/>
    </source>
</evidence>
<keyword evidence="3" id="KW-1185">Reference proteome</keyword>
<organism evidence="2 3">
    <name type="scientific">Methanothermus fervidus (strain ATCC 43054 / DSM 2088 / JCM 10308 / V24 S)</name>
    <dbReference type="NCBI Taxonomy" id="523846"/>
    <lineage>
        <taxon>Archaea</taxon>
        <taxon>Methanobacteriati</taxon>
        <taxon>Methanobacteriota</taxon>
        <taxon>Methanomada group</taxon>
        <taxon>Methanobacteria</taxon>
        <taxon>Methanobacteriales</taxon>
        <taxon>Methanothermaceae</taxon>
        <taxon>Methanothermus</taxon>
    </lineage>
</organism>
<name>E3GXX2_METFV</name>
<feature type="transmembrane region" description="Helical" evidence="1">
    <location>
        <begin position="6"/>
        <end position="29"/>
    </location>
</feature>
<accession>E3GXX2</accession>
<dbReference type="Proteomes" id="UP000002315">
    <property type="component" value="Chromosome"/>
</dbReference>
<dbReference type="EMBL" id="CP002278">
    <property type="protein sequence ID" value="ADP77154.1"/>
    <property type="molecule type" value="Genomic_DNA"/>
</dbReference>
<dbReference type="KEGG" id="mfv:Mfer_0351"/>
<proteinExistence type="predicted"/>
<evidence type="ECO:0008006" key="4">
    <source>
        <dbReference type="Google" id="ProtNLM"/>
    </source>
</evidence>
<protein>
    <recommendedName>
        <fullName evidence="4">Class III signal peptide-containing protein</fullName>
    </recommendedName>
</protein>
<evidence type="ECO:0000313" key="3">
    <source>
        <dbReference type="Proteomes" id="UP000002315"/>
    </source>
</evidence>
<keyword evidence="1" id="KW-0812">Transmembrane</keyword>